<protein>
    <recommendedName>
        <fullName evidence="3">DUF3768 domain-containing protein</fullName>
    </recommendedName>
</protein>
<comment type="caution">
    <text evidence="1">The sequence shown here is derived from an EMBL/GenBank/DDBJ whole genome shotgun (WGS) entry which is preliminary data.</text>
</comment>
<reference evidence="1 2" key="1">
    <citation type="submission" date="2020-08" db="EMBL/GenBank/DDBJ databases">
        <title>Genomic Encyclopedia of Type Strains, Phase IV (KMG-IV): sequencing the most valuable type-strain genomes for metagenomic binning, comparative biology and taxonomic classification.</title>
        <authorList>
            <person name="Goeker M."/>
        </authorList>
    </citation>
    <scope>NUCLEOTIDE SEQUENCE [LARGE SCALE GENOMIC DNA]</scope>
    <source>
        <strain evidence="1 2">DSM 17455</strain>
    </source>
</reference>
<organism evidence="1 2">
    <name type="scientific">Aminobacter ciceronei</name>
    <dbReference type="NCBI Taxonomy" id="150723"/>
    <lineage>
        <taxon>Bacteria</taxon>
        <taxon>Pseudomonadati</taxon>
        <taxon>Pseudomonadota</taxon>
        <taxon>Alphaproteobacteria</taxon>
        <taxon>Hyphomicrobiales</taxon>
        <taxon>Phyllobacteriaceae</taxon>
        <taxon>Aminobacter</taxon>
    </lineage>
</organism>
<accession>A0ABR6CHF6</accession>
<evidence type="ECO:0000313" key="2">
    <source>
        <dbReference type="Proteomes" id="UP000587524"/>
    </source>
</evidence>
<evidence type="ECO:0008006" key="3">
    <source>
        <dbReference type="Google" id="ProtNLM"/>
    </source>
</evidence>
<dbReference type="Proteomes" id="UP000587524">
    <property type="component" value="Unassembled WGS sequence"/>
</dbReference>
<dbReference type="InterPro" id="IPR022243">
    <property type="entry name" value="DUF3768"/>
</dbReference>
<evidence type="ECO:0000313" key="1">
    <source>
        <dbReference type="EMBL" id="MBA9024469.1"/>
    </source>
</evidence>
<keyword evidence="2" id="KW-1185">Reference proteome</keyword>
<name>A0ABR6CHF6_9HYPH</name>
<dbReference type="RefSeq" id="WP_210283900.1">
    <property type="nucleotide sequence ID" value="NZ_JACJHY010000062.1"/>
</dbReference>
<gene>
    <name evidence="1" type="ORF">HNQ97_006509</name>
</gene>
<dbReference type="Pfam" id="PF12599">
    <property type="entry name" value="DUF3768"/>
    <property type="match status" value="1"/>
</dbReference>
<sequence>MEAAMRQTGRDANPAAEAAGSFVRAARVRALNDAFRTSFVGGTVMMTAGVSALPEIERRALLRSIRTFEAFDSNNDPHGEHDFGAIDQDGARYFWKIEYYDIDLSAGSPDPTDPQQTRRVLTVMCAEEY</sequence>
<proteinExistence type="predicted"/>
<dbReference type="EMBL" id="JACJHZ010000062">
    <property type="protein sequence ID" value="MBA9024469.1"/>
    <property type="molecule type" value="Genomic_DNA"/>
</dbReference>